<sequence>MAREKKLKPVVSSFTPDGDFLAILSPDGTVKIWNTSYQSLVAEWKGPDVDSGIGYSCMTCSFVGKKRRKERGACLLLALVTNDGNILVVDIFAGEMKWESSRYHPGGIVGLSFANKGRILHVVGTNGMVSTLKSENGELIGEFKASKKPISSLAFSSDEKILAIAGSKIRVLSLENGKELLKFPDDLESVQSIWISNDANTIVTSGFGEKHLQVWNCDLNRKTVSKGPVLSMKHPPVVFECKHGWNEDDGLVILSVSSSGTAYLWNLKTTSAQEYNPTKIMVKTKEAEIDQKHSGSTKKSRTSIITARLNALQSDGWVTALVCYGSINSPQFNLLEISNPGEDIVVAATDNIVKTVAEAGRENGVLAGKDLELEAVAEPIQNKKSNKKRAASDPDLAAAENMVDIGHGEAVDGVQIDDDWDEPTMGEKLESLNLIDNADNGKTRENQESSLHTMPPSADSVHVLLKQALNADDRALLLDCLYTQDEKVIANSVSLLNPSHVLKLLGSLISMIESRGAILVCALPWLRSLLLQHASGIMSQESSLLALNSLFQLIESRVSTFRPALQLQSCLDFLYAGVGDDGLDENETVTPIIYEDKDDESDEGEESGDAMETNEDSEELEGFSGLSDIEGSEGMSD</sequence>
<reference evidence="7 8" key="1">
    <citation type="journal article" date="2023" name="Hortic Res">
        <title>The complete reference genome for grapevine (Vitis vinifera L.) genetics and breeding.</title>
        <authorList>
            <person name="Shi X."/>
            <person name="Cao S."/>
            <person name="Wang X."/>
            <person name="Huang S."/>
            <person name="Wang Y."/>
            <person name="Liu Z."/>
            <person name="Liu W."/>
            <person name="Leng X."/>
            <person name="Peng Y."/>
            <person name="Wang N."/>
            <person name="Wang Y."/>
            <person name="Ma Z."/>
            <person name="Xu X."/>
            <person name="Zhang F."/>
            <person name="Xue H."/>
            <person name="Zhong H."/>
            <person name="Wang Y."/>
            <person name="Zhang K."/>
            <person name="Velt A."/>
            <person name="Avia K."/>
            <person name="Holtgrawe D."/>
            <person name="Grimplet J."/>
            <person name="Matus J.T."/>
            <person name="Ware D."/>
            <person name="Wu X."/>
            <person name="Wang H."/>
            <person name="Liu C."/>
            <person name="Fang Y."/>
            <person name="Rustenholz C."/>
            <person name="Cheng Z."/>
            <person name="Xiao H."/>
            <person name="Zhou Y."/>
        </authorList>
    </citation>
    <scope>NUCLEOTIDE SEQUENCE [LARGE SCALE GENOMIC DNA]</scope>
    <source>
        <strain evidence="8">cv. Pinot noir / PN40024</strain>
        <tissue evidence="7">Leaf</tissue>
    </source>
</reference>
<accession>A0ABY9CJK0</accession>
<dbReference type="Gene3D" id="2.130.10.10">
    <property type="entry name" value="YVTN repeat-like/Quinoprotein amine dehydrogenase"/>
    <property type="match status" value="2"/>
</dbReference>
<dbReference type="Pfam" id="PF00400">
    <property type="entry name" value="WD40"/>
    <property type="match status" value="1"/>
</dbReference>
<gene>
    <name evidence="7" type="ORF">VitviT2T_013578</name>
</gene>
<evidence type="ECO:0000256" key="3">
    <source>
        <dbReference type="PROSITE-ProRule" id="PRU00221"/>
    </source>
</evidence>
<dbReference type="InterPro" id="IPR015943">
    <property type="entry name" value="WD40/YVTN_repeat-like_dom_sf"/>
</dbReference>
<keyword evidence="3" id="KW-0853">WD repeat</keyword>
<dbReference type="EMBL" id="CP126656">
    <property type="protein sequence ID" value="WJZ94747.1"/>
    <property type="molecule type" value="Genomic_DNA"/>
</dbReference>
<evidence type="ECO:0000256" key="1">
    <source>
        <dbReference type="ARBA" id="ARBA00004604"/>
    </source>
</evidence>
<feature type="region of interest" description="Disordered" evidence="4">
    <location>
        <begin position="592"/>
        <end position="637"/>
    </location>
</feature>
<evidence type="ECO:0000259" key="6">
    <source>
        <dbReference type="Pfam" id="PF12894"/>
    </source>
</evidence>
<evidence type="ECO:0000313" key="8">
    <source>
        <dbReference type="Proteomes" id="UP001227230"/>
    </source>
</evidence>
<dbReference type="Proteomes" id="UP001227230">
    <property type="component" value="Chromosome 9"/>
</dbReference>
<dbReference type="Pfam" id="PF12894">
    <property type="entry name" value="ANAPC4_WD40"/>
    <property type="match status" value="1"/>
</dbReference>
<dbReference type="SMART" id="SM00320">
    <property type="entry name" value="WD40"/>
    <property type="match status" value="4"/>
</dbReference>
<dbReference type="Pfam" id="PF04003">
    <property type="entry name" value="Utp12"/>
    <property type="match status" value="1"/>
</dbReference>
<dbReference type="PROSITE" id="PS50082">
    <property type="entry name" value="WD_REPEATS_2"/>
    <property type="match status" value="1"/>
</dbReference>
<evidence type="ECO:0000256" key="4">
    <source>
        <dbReference type="SAM" id="MobiDB-lite"/>
    </source>
</evidence>
<dbReference type="InterPro" id="IPR024977">
    <property type="entry name" value="Apc4-like_WD40_dom"/>
</dbReference>
<evidence type="ECO:0000259" key="5">
    <source>
        <dbReference type="Pfam" id="PF04003"/>
    </source>
</evidence>
<dbReference type="InterPro" id="IPR007148">
    <property type="entry name" value="SSU_processome_Utp12"/>
</dbReference>
<keyword evidence="2" id="KW-0539">Nucleus</keyword>
<comment type="subcellular location">
    <subcellularLocation>
        <location evidence="1">Nucleus</location>
        <location evidence="1">Nucleolus</location>
    </subcellularLocation>
</comment>
<dbReference type="PANTHER" id="PTHR45290">
    <property type="entry name" value="OS03G0300300 PROTEIN"/>
    <property type="match status" value="1"/>
</dbReference>
<evidence type="ECO:0000313" key="7">
    <source>
        <dbReference type="EMBL" id="WJZ94747.1"/>
    </source>
</evidence>
<dbReference type="PANTHER" id="PTHR45290:SF3">
    <property type="entry name" value="OS01G0649000 PROTEIN"/>
    <property type="match status" value="1"/>
</dbReference>
<dbReference type="InterPro" id="IPR011047">
    <property type="entry name" value="Quinoprotein_ADH-like_sf"/>
</dbReference>
<feature type="domain" description="Anaphase-promoting complex subunit 4-like WD40" evidence="6">
    <location>
        <begin position="76"/>
        <end position="155"/>
    </location>
</feature>
<evidence type="ECO:0000256" key="2">
    <source>
        <dbReference type="ARBA" id="ARBA00023242"/>
    </source>
</evidence>
<name>A0ABY9CJK0_VITVI</name>
<feature type="repeat" description="WD" evidence="3">
    <location>
        <begin position="13"/>
        <end position="43"/>
    </location>
</feature>
<feature type="compositionally biased region" description="Acidic residues" evidence="4">
    <location>
        <begin position="596"/>
        <end position="621"/>
    </location>
</feature>
<organism evidence="7 8">
    <name type="scientific">Vitis vinifera</name>
    <name type="common">Grape</name>
    <dbReference type="NCBI Taxonomy" id="29760"/>
    <lineage>
        <taxon>Eukaryota</taxon>
        <taxon>Viridiplantae</taxon>
        <taxon>Streptophyta</taxon>
        <taxon>Embryophyta</taxon>
        <taxon>Tracheophyta</taxon>
        <taxon>Spermatophyta</taxon>
        <taxon>Magnoliopsida</taxon>
        <taxon>eudicotyledons</taxon>
        <taxon>Gunneridae</taxon>
        <taxon>Pentapetalae</taxon>
        <taxon>rosids</taxon>
        <taxon>Vitales</taxon>
        <taxon>Vitaceae</taxon>
        <taxon>Viteae</taxon>
        <taxon>Vitis</taxon>
    </lineage>
</organism>
<evidence type="ECO:0008006" key="9">
    <source>
        <dbReference type="Google" id="ProtNLM"/>
    </source>
</evidence>
<dbReference type="InterPro" id="IPR001680">
    <property type="entry name" value="WD40_rpt"/>
</dbReference>
<feature type="domain" description="Small-subunit processome Utp12" evidence="5">
    <location>
        <begin position="473"/>
        <end position="574"/>
    </location>
</feature>
<dbReference type="SUPFAM" id="SSF50998">
    <property type="entry name" value="Quinoprotein alcohol dehydrogenase-like"/>
    <property type="match status" value="1"/>
</dbReference>
<protein>
    <recommendedName>
        <fullName evidence="9">Small-subunit processome Utp12 domain-containing protein</fullName>
    </recommendedName>
</protein>
<proteinExistence type="predicted"/>
<keyword evidence="8" id="KW-1185">Reference proteome</keyword>